<dbReference type="OrthoDB" id="2241241at2759"/>
<feature type="transmembrane region" description="Helical" evidence="8">
    <location>
        <begin position="561"/>
        <end position="578"/>
    </location>
</feature>
<feature type="transmembrane region" description="Helical" evidence="8">
    <location>
        <begin position="397"/>
        <end position="414"/>
    </location>
</feature>
<sequence>MSDSHLGTFSAGLNDSSAKVDEKNVVLERQFSDDFGMQSYSHDKLAATKSIVIRKAELMANEYNTWWLKSAFVFSAFFCSFAYSLDSIIRDIYMSYALNDYETQALVSTVDVVSSVISAVGQIFFASLSDIFGRLSLFVVSIVLYVVGTVIQSQAYDVKRYAAGSIFYNIGLVGVLFQVAIILSDCSSLRWRLFYNFVPAWPALITVWISGNVISVANPLEHWSWGIAMWAFIFPASCVPLIGCMLHMRWKVRNNPEWKKLQEEKTFFQSHGFVKFIVQLFWALDVIGVLLLTVCTGCILVPLTIAGGVTTSWRSAKVIAPFVLGFVLVPVFIYWESKLAAKPLAPFKLLKDRGIWAPLSIYFLIAFVYEMAAGYLYNILVVASNETDLSATRISSLYSFSAAICSPLVGIAVARSSRMKTYTIVGCSLYFVTMALFYHYRGGDNSGKGMIGAMVVWGITSCLYDYPISVIIQTVTSHELLATVAALNQAVFGIGGAVGAAVSGAIWTQILYPRLLKALGDADIAEAAYDSPLSFITEYEWGTPVRTATVEAYRYVQKYEVLVGLVFVAPMFILTFFLRDPLLTNDYGQKLKEGEYIKENDDPISIWLAKRFSALRKN</sequence>
<evidence type="ECO:0000256" key="7">
    <source>
        <dbReference type="ARBA" id="ARBA00023136"/>
    </source>
</evidence>
<evidence type="ECO:0000256" key="1">
    <source>
        <dbReference type="ARBA" id="ARBA00004127"/>
    </source>
</evidence>
<dbReference type="Proteomes" id="UP000190274">
    <property type="component" value="Chromosome D"/>
</dbReference>
<feature type="transmembrane region" description="Helical" evidence="8">
    <location>
        <begin position="193"/>
        <end position="211"/>
    </location>
</feature>
<feature type="transmembrane region" description="Helical" evidence="8">
    <location>
        <begin position="480"/>
        <end position="507"/>
    </location>
</feature>
<accession>A0A1G4J976</accession>
<feature type="transmembrane region" description="Helical" evidence="8">
    <location>
        <begin position="135"/>
        <end position="155"/>
    </location>
</feature>
<evidence type="ECO:0000256" key="3">
    <source>
        <dbReference type="ARBA" id="ARBA00022448"/>
    </source>
</evidence>
<dbReference type="InterPro" id="IPR020846">
    <property type="entry name" value="MFS_dom"/>
</dbReference>
<dbReference type="Gene3D" id="1.20.1250.20">
    <property type="entry name" value="MFS general substrate transporter like domains"/>
    <property type="match status" value="2"/>
</dbReference>
<feature type="transmembrane region" description="Helical" evidence="8">
    <location>
        <begin position="66"/>
        <end position="85"/>
    </location>
</feature>
<evidence type="ECO:0000259" key="9">
    <source>
        <dbReference type="PROSITE" id="PS50850"/>
    </source>
</evidence>
<dbReference type="InterPro" id="IPR011701">
    <property type="entry name" value="MFS"/>
</dbReference>
<dbReference type="PROSITE" id="PS50850">
    <property type="entry name" value="MFS"/>
    <property type="match status" value="1"/>
</dbReference>
<evidence type="ECO:0000256" key="4">
    <source>
        <dbReference type="ARBA" id="ARBA00022692"/>
    </source>
</evidence>
<evidence type="ECO:0000256" key="8">
    <source>
        <dbReference type="SAM" id="Phobius"/>
    </source>
</evidence>
<keyword evidence="6" id="KW-0406">Ion transport</keyword>
<dbReference type="Pfam" id="PF07690">
    <property type="entry name" value="MFS_1"/>
    <property type="match status" value="1"/>
</dbReference>
<evidence type="ECO:0000256" key="6">
    <source>
        <dbReference type="ARBA" id="ARBA00023065"/>
    </source>
</evidence>
<dbReference type="GO" id="GO:0005768">
    <property type="term" value="C:endosome"/>
    <property type="evidence" value="ECO:0007669"/>
    <property type="project" value="TreeGrafter"/>
</dbReference>
<dbReference type="GO" id="GO:0005774">
    <property type="term" value="C:vacuolar membrane"/>
    <property type="evidence" value="ECO:0007669"/>
    <property type="project" value="TreeGrafter"/>
</dbReference>
<feature type="transmembrane region" description="Helical" evidence="8">
    <location>
        <begin position="280"/>
        <end position="306"/>
    </location>
</feature>
<gene>
    <name evidence="10" type="ORF">LADA_0D13388G</name>
</gene>
<proteinExistence type="inferred from homology"/>
<dbReference type="GO" id="GO:0015343">
    <property type="term" value="F:siderophore-iron transmembrane transporter activity"/>
    <property type="evidence" value="ECO:0007669"/>
    <property type="project" value="TreeGrafter"/>
</dbReference>
<feature type="transmembrane region" description="Helical" evidence="8">
    <location>
        <begin position="421"/>
        <end position="438"/>
    </location>
</feature>
<comment type="similarity">
    <text evidence="2">Belongs to the major facilitator superfamily.</text>
</comment>
<feature type="domain" description="Major facilitator superfamily (MFS) profile" evidence="9">
    <location>
        <begin position="72"/>
        <end position="581"/>
    </location>
</feature>
<comment type="subcellular location">
    <subcellularLocation>
        <location evidence="1">Endomembrane system</location>
        <topology evidence="1">Multi-pass membrane protein</topology>
    </subcellularLocation>
</comment>
<keyword evidence="7 8" id="KW-0472">Membrane</keyword>
<dbReference type="InterPro" id="IPR036259">
    <property type="entry name" value="MFS_trans_sf"/>
</dbReference>
<dbReference type="EMBL" id="LT598454">
    <property type="protein sequence ID" value="SCU86258.1"/>
    <property type="molecule type" value="Genomic_DNA"/>
</dbReference>
<dbReference type="SUPFAM" id="SSF103473">
    <property type="entry name" value="MFS general substrate transporter"/>
    <property type="match status" value="1"/>
</dbReference>
<evidence type="ECO:0000256" key="2">
    <source>
        <dbReference type="ARBA" id="ARBA00008335"/>
    </source>
</evidence>
<evidence type="ECO:0000313" key="10">
    <source>
        <dbReference type="EMBL" id="SCU86258.1"/>
    </source>
</evidence>
<feature type="transmembrane region" description="Helical" evidence="8">
    <location>
        <begin position="450"/>
        <end position="468"/>
    </location>
</feature>
<keyword evidence="4 8" id="KW-0812">Transmembrane</keyword>
<evidence type="ECO:0000256" key="5">
    <source>
        <dbReference type="ARBA" id="ARBA00022989"/>
    </source>
</evidence>
<evidence type="ECO:0000313" key="11">
    <source>
        <dbReference type="Proteomes" id="UP000190274"/>
    </source>
</evidence>
<keyword evidence="3" id="KW-0813">Transport</keyword>
<name>A0A1G4J976_9SACH</name>
<feature type="transmembrane region" description="Helical" evidence="8">
    <location>
        <begin position="161"/>
        <end position="181"/>
    </location>
</feature>
<dbReference type="AlphaFoldDB" id="A0A1G4J976"/>
<feature type="transmembrane region" description="Helical" evidence="8">
    <location>
        <begin position="318"/>
        <end position="335"/>
    </location>
</feature>
<organism evidence="10 11">
    <name type="scientific">Lachancea dasiensis</name>
    <dbReference type="NCBI Taxonomy" id="1072105"/>
    <lineage>
        <taxon>Eukaryota</taxon>
        <taxon>Fungi</taxon>
        <taxon>Dikarya</taxon>
        <taxon>Ascomycota</taxon>
        <taxon>Saccharomycotina</taxon>
        <taxon>Saccharomycetes</taxon>
        <taxon>Saccharomycetales</taxon>
        <taxon>Saccharomycetaceae</taxon>
        <taxon>Lachancea</taxon>
    </lineage>
</organism>
<dbReference type="FunFam" id="1.20.1250.20:FF:000197">
    <property type="entry name" value="Siderophore iron transporter 1"/>
    <property type="match status" value="1"/>
</dbReference>
<keyword evidence="5 8" id="KW-1133">Transmembrane helix</keyword>
<dbReference type="PANTHER" id="PTHR23501:SF92">
    <property type="entry name" value="GLUTATHIONE EXCHANGER 1-RELATED"/>
    <property type="match status" value="1"/>
</dbReference>
<feature type="transmembrane region" description="Helical" evidence="8">
    <location>
        <begin position="223"/>
        <end position="246"/>
    </location>
</feature>
<feature type="transmembrane region" description="Helical" evidence="8">
    <location>
        <begin position="355"/>
        <end position="377"/>
    </location>
</feature>
<dbReference type="PANTHER" id="PTHR23501">
    <property type="entry name" value="MAJOR FACILITATOR SUPERFAMILY"/>
    <property type="match status" value="1"/>
</dbReference>
<keyword evidence="11" id="KW-1185">Reference proteome</keyword>
<feature type="transmembrane region" description="Helical" evidence="8">
    <location>
        <begin position="105"/>
        <end position="128"/>
    </location>
</feature>
<protein>
    <submittedName>
        <fullName evidence="10">LADA_0D13388g1_1</fullName>
    </submittedName>
</protein>
<reference evidence="10 11" key="1">
    <citation type="submission" date="2016-03" db="EMBL/GenBank/DDBJ databases">
        <authorList>
            <person name="Devillers H."/>
        </authorList>
    </citation>
    <scope>NUCLEOTIDE SEQUENCE [LARGE SCALE GENOMIC DNA]</scope>
    <source>
        <strain evidence="10">CBS 10888</strain>
    </source>
</reference>
<dbReference type="GO" id="GO:0005886">
    <property type="term" value="C:plasma membrane"/>
    <property type="evidence" value="ECO:0007669"/>
    <property type="project" value="TreeGrafter"/>
</dbReference>